<dbReference type="InterPro" id="IPR004100">
    <property type="entry name" value="ATPase_F1/V1/A1_a/bsu_N"/>
</dbReference>
<dbReference type="CDD" id="cd18116">
    <property type="entry name" value="ATP-synt_F1_alpha_N"/>
    <property type="match status" value="1"/>
</dbReference>
<dbReference type="PROSITE" id="PS00152">
    <property type="entry name" value="ATPASE_ALPHA_BETA"/>
    <property type="match status" value="1"/>
</dbReference>
<evidence type="ECO:0000256" key="7">
    <source>
        <dbReference type="ARBA" id="ARBA00022967"/>
    </source>
</evidence>
<keyword evidence="7 12" id="KW-1278">Translocase</keyword>
<keyword evidence="5 12" id="KW-0547">Nucleotide-binding</keyword>
<keyword evidence="8 12" id="KW-0406">Ion transport</keyword>
<dbReference type="InterPro" id="IPR005294">
    <property type="entry name" value="ATP_synth_F1_asu"/>
</dbReference>
<evidence type="ECO:0000256" key="8">
    <source>
        <dbReference type="ARBA" id="ARBA00023065"/>
    </source>
</evidence>
<keyword evidence="11 12" id="KW-0066">ATP synthesis</keyword>
<dbReference type="InterPro" id="IPR033732">
    <property type="entry name" value="ATP_synth_F1_a_nt-bd_dom"/>
</dbReference>
<dbReference type="SUPFAM" id="SSF50615">
    <property type="entry name" value="N-terminal domain of alpha and beta subunits of F1 ATP synthase"/>
    <property type="match status" value="1"/>
</dbReference>
<accession>A0ABP8UL44</accession>
<evidence type="ECO:0000313" key="16">
    <source>
        <dbReference type="EMBL" id="GAA4634861.1"/>
    </source>
</evidence>
<dbReference type="SUPFAM" id="SSF52540">
    <property type="entry name" value="P-loop containing nucleoside triphosphate hydrolases"/>
    <property type="match status" value="1"/>
</dbReference>
<keyword evidence="6 12" id="KW-0067">ATP-binding</keyword>
<comment type="catalytic activity">
    <reaction evidence="12">
        <text>ATP + H2O + 4 H(+)(in) = ADP + phosphate + 5 H(+)(out)</text>
        <dbReference type="Rhea" id="RHEA:57720"/>
        <dbReference type="ChEBI" id="CHEBI:15377"/>
        <dbReference type="ChEBI" id="CHEBI:15378"/>
        <dbReference type="ChEBI" id="CHEBI:30616"/>
        <dbReference type="ChEBI" id="CHEBI:43474"/>
        <dbReference type="ChEBI" id="CHEBI:456216"/>
        <dbReference type="EC" id="7.1.2.2"/>
    </reaction>
</comment>
<keyword evidence="4 12" id="KW-1003">Cell membrane</keyword>
<feature type="domain" description="ATP synthase alpha subunit C-terminal" evidence="14">
    <location>
        <begin position="384"/>
        <end position="508"/>
    </location>
</feature>
<evidence type="ECO:0000256" key="5">
    <source>
        <dbReference type="ARBA" id="ARBA00022741"/>
    </source>
</evidence>
<dbReference type="HAMAP" id="MF_01346">
    <property type="entry name" value="ATP_synth_alpha_bact"/>
    <property type="match status" value="1"/>
</dbReference>
<comment type="subcellular location">
    <subcellularLocation>
        <location evidence="12">Cell membrane</location>
        <topology evidence="12">Peripheral membrane protein</topology>
    </subcellularLocation>
    <subcellularLocation>
        <location evidence="1">Membrane</location>
    </subcellularLocation>
</comment>
<evidence type="ECO:0000256" key="3">
    <source>
        <dbReference type="ARBA" id="ARBA00022448"/>
    </source>
</evidence>
<keyword evidence="9 12" id="KW-0472">Membrane</keyword>
<dbReference type="CDD" id="cd01132">
    <property type="entry name" value="F1-ATPase_alpha_CD"/>
    <property type="match status" value="1"/>
</dbReference>
<evidence type="ECO:0000256" key="11">
    <source>
        <dbReference type="ARBA" id="ARBA00023310"/>
    </source>
</evidence>
<dbReference type="Pfam" id="PF02874">
    <property type="entry name" value="ATP-synt_ab_N"/>
    <property type="match status" value="1"/>
</dbReference>
<evidence type="ECO:0000256" key="2">
    <source>
        <dbReference type="ARBA" id="ARBA00008936"/>
    </source>
</evidence>
<dbReference type="InterPro" id="IPR023366">
    <property type="entry name" value="ATP_synth_asu-like_sf"/>
</dbReference>
<dbReference type="Pfam" id="PF00006">
    <property type="entry name" value="ATP-synt_ab"/>
    <property type="match status" value="1"/>
</dbReference>
<dbReference type="SUPFAM" id="SSF47917">
    <property type="entry name" value="C-terminal domain of alpha and beta subunits of F1 ATP synthase"/>
    <property type="match status" value="1"/>
</dbReference>
<reference evidence="17" key="1">
    <citation type="journal article" date="2019" name="Int. J. Syst. Evol. Microbiol.">
        <title>The Global Catalogue of Microorganisms (GCM) 10K type strain sequencing project: providing services to taxonomists for standard genome sequencing and annotation.</title>
        <authorList>
            <consortium name="The Broad Institute Genomics Platform"/>
            <consortium name="The Broad Institute Genome Sequencing Center for Infectious Disease"/>
            <person name="Wu L."/>
            <person name="Ma J."/>
        </authorList>
    </citation>
    <scope>NUCLEOTIDE SEQUENCE [LARGE SCALE GENOMIC DNA]</scope>
    <source>
        <strain evidence="17">JCM 17939</strain>
    </source>
</reference>
<dbReference type="NCBIfam" id="NF009884">
    <property type="entry name" value="PRK13343.1"/>
    <property type="match status" value="1"/>
</dbReference>
<comment type="caution">
    <text evidence="16">The sequence shown here is derived from an EMBL/GenBank/DDBJ whole genome shotgun (WGS) entry which is preliminary data.</text>
</comment>
<dbReference type="Gene3D" id="2.40.30.20">
    <property type="match status" value="1"/>
</dbReference>
<dbReference type="InterPro" id="IPR027417">
    <property type="entry name" value="P-loop_NTPase"/>
</dbReference>
<feature type="site" description="Required for activity" evidence="12">
    <location>
        <position position="374"/>
    </location>
</feature>
<evidence type="ECO:0000256" key="4">
    <source>
        <dbReference type="ARBA" id="ARBA00022475"/>
    </source>
</evidence>
<keyword evidence="3 12" id="KW-0813">Transport</keyword>
<dbReference type="InterPro" id="IPR000793">
    <property type="entry name" value="ATP_synth_asu_C"/>
</dbReference>
<dbReference type="PANTHER" id="PTHR48082">
    <property type="entry name" value="ATP SYNTHASE SUBUNIT ALPHA, MITOCHONDRIAL"/>
    <property type="match status" value="1"/>
</dbReference>
<proteinExistence type="inferred from homology"/>
<evidence type="ECO:0000313" key="17">
    <source>
        <dbReference type="Proteomes" id="UP001501442"/>
    </source>
</evidence>
<evidence type="ECO:0000256" key="6">
    <source>
        <dbReference type="ARBA" id="ARBA00022840"/>
    </source>
</evidence>
<organism evidence="16 17">
    <name type="scientific">Actinoallomurus vinaceus</name>
    <dbReference type="NCBI Taxonomy" id="1080074"/>
    <lineage>
        <taxon>Bacteria</taxon>
        <taxon>Bacillati</taxon>
        <taxon>Actinomycetota</taxon>
        <taxon>Actinomycetes</taxon>
        <taxon>Streptosporangiales</taxon>
        <taxon>Thermomonosporaceae</taxon>
        <taxon>Actinoallomurus</taxon>
    </lineage>
</organism>
<dbReference type="CDD" id="cd18113">
    <property type="entry name" value="ATP-synt_F1_alpha_C"/>
    <property type="match status" value="1"/>
</dbReference>
<dbReference type="Gene3D" id="3.40.50.300">
    <property type="entry name" value="P-loop containing nucleotide triphosphate hydrolases"/>
    <property type="match status" value="1"/>
</dbReference>
<dbReference type="Gene3D" id="1.20.150.20">
    <property type="entry name" value="ATP synthase alpha/beta chain, C-terminal domain"/>
    <property type="match status" value="1"/>
</dbReference>
<evidence type="ECO:0000259" key="13">
    <source>
        <dbReference type="Pfam" id="PF00006"/>
    </source>
</evidence>
<dbReference type="InterPro" id="IPR000194">
    <property type="entry name" value="ATPase_F1/V1/A1_a/bsu_nucl-bd"/>
</dbReference>
<dbReference type="Proteomes" id="UP001501442">
    <property type="component" value="Unassembled WGS sequence"/>
</dbReference>
<evidence type="ECO:0000256" key="9">
    <source>
        <dbReference type="ARBA" id="ARBA00023136"/>
    </source>
</evidence>
<feature type="domain" description="ATPase F1/V1/A1 complex alpha/beta subunit nucleotide-binding" evidence="13">
    <location>
        <begin position="153"/>
        <end position="376"/>
    </location>
</feature>
<evidence type="ECO:0000259" key="14">
    <source>
        <dbReference type="Pfam" id="PF00306"/>
    </source>
</evidence>
<dbReference type="EMBL" id="BAABHK010000014">
    <property type="protein sequence ID" value="GAA4634861.1"/>
    <property type="molecule type" value="Genomic_DNA"/>
</dbReference>
<feature type="binding site" evidence="12">
    <location>
        <begin position="173"/>
        <end position="180"/>
    </location>
    <ligand>
        <name>ATP</name>
        <dbReference type="ChEBI" id="CHEBI:30616"/>
    </ligand>
</feature>
<dbReference type="RefSeq" id="WP_345437833.1">
    <property type="nucleotide sequence ID" value="NZ_BAABHK010000014.1"/>
</dbReference>
<evidence type="ECO:0000259" key="15">
    <source>
        <dbReference type="Pfam" id="PF02874"/>
    </source>
</evidence>
<dbReference type="PANTHER" id="PTHR48082:SF2">
    <property type="entry name" value="ATP SYNTHASE SUBUNIT ALPHA, MITOCHONDRIAL"/>
    <property type="match status" value="1"/>
</dbReference>
<comment type="similarity">
    <text evidence="2 12">Belongs to the ATPase alpha/beta chains family.</text>
</comment>
<keyword evidence="12" id="KW-0375">Hydrogen ion transport</keyword>
<keyword evidence="17" id="KW-1185">Reference proteome</keyword>
<evidence type="ECO:0000256" key="10">
    <source>
        <dbReference type="ARBA" id="ARBA00023196"/>
    </source>
</evidence>
<comment type="function">
    <text evidence="12">Produces ATP from ADP in the presence of a proton gradient across the membrane. The alpha chain is a regulatory subunit.</text>
</comment>
<name>A0ABP8UL44_9ACTN</name>
<keyword evidence="10 12" id="KW-0139">CF(1)</keyword>
<dbReference type="InterPro" id="IPR036121">
    <property type="entry name" value="ATPase_F1/V1/A1_a/bsu_N_sf"/>
</dbReference>
<sequence>MAELTIRPEEIRGALERFVQAYEPETAAREEVGTVVECFDGIAFVEGLPSAMANELLEFEDGTRGIALNLDVRQIGVVILGDFSKIEEGQQVRRTGEVLSVPIGDGYLGRVVDSLGNPIDGKGAIETTGRRELELQAPGVMQRQPVGEPLQTGIKAIDALTPIGRGQRQLIIGDRQTGKTTVAIDTILNQKQAWETGDPTKQVRCIYVAVGQKGSTIAQVRATLEAAGALEYTTIVAAPASEPAGYKYIAPYTGSAIGQHWMYEGKHVLIVFDDLSKQAESYRAISLLLRRPPGREAYPGDVFYLHSRLLERCAKLSDDMGAGSMTGLPIIETKGNDVSAYIPTNVISITDGQVFLETDLFNQGVRPAINVGISVSRVGGAAMTKAMRGATKNLKLFLSQFRDLEAFAAFASDLDAASRAQLDRGARLVELLKQPQNNPFPMEQQVISIWAGTSGELDDVPIEDIRRFEDELLDHVKRNQSGLLDNIRESGKFDDDAIATLKDTIAEFKKGFETTHHGLLLQEQPVEAIEEGDVEQEKITRVRKK</sequence>
<dbReference type="InterPro" id="IPR038376">
    <property type="entry name" value="ATP_synth_asu_C_sf"/>
</dbReference>
<dbReference type="NCBIfam" id="TIGR00962">
    <property type="entry name" value="atpA"/>
    <property type="match status" value="1"/>
</dbReference>
<protein>
    <recommendedName>
        <fullName evidence="12">ATP synthase subunit alpha</fullName>
        <ecNumber evidence="12">7.1.2.2</ecNumber>
    </recommendedName>
    <alternativeName>
        <fullName evidence="12">ATP synthase F1 sector subunit alpha</fullName>
    </alternativeName>
    <alternativeName>
        <fullName evidence="12">F-ATPase subunit alpha</fullName>
    </alternativeName>
</protein>
<evidence type="ECO:0000256" key="1">
    <source>
        <dbReference type="ARBA" id="ARBA00004370"/>
    </source>
</evidence>
<dbReference type="InterPro" id="IPR020003">
    <property type="entry name" value="ATPase_a/bsu_AS"/>
</dbReference>
<dbReference type="EC" id="7.1.2.2" evidence="12"/>
<dbReference type="Pfam" id="PF00306">
    <property type="entry name" value="ATP-synt_ab_C"/>
    <property type="match status" value="1"/>
</dbReference>
<feature type="domain" description="ATPase F1/V1/A1 complex alpha/beta subunit N-terminal" evidence="15">
    <location>
        <begin position="30"/>
        <end position="96"/>
    </location>
</feature>
<evidence type="ECO:0000256" key="12">
    <source>
        <dbReference type="HAMAP-Rule" id="MF_01346"/>
    </source>
</evidence>
<gene>
    <name evidence="12 16" type="primary">atpA</name>
    <name evidence="16" type="ORF">GCM10023196_078090</name>
</gene>